<accession>A0ABR3SF02</accession>
<dbReference type="InterPro" id="IPR004183">
    <property type="entry name" value="Xdiol_dOase_suB"/>
</dbReference>
<reference evidence="14 15" key="1">
    <citation type="submission" date="2024-02" db="EMBL/GenBank/DDBJ databases">
        <title>De novo assembly and annotation of 12 fungi associated with fruit tree decline syndrome in Ontario, Canada.</title>
        <authorList>
            <person name="Sulman M."/>
            <person name="Ellouze W."/>
            <person name="Ilyukhin E."/>
        </authorList>
    </citation>
    <scope>NUCLEOTIDE SEQUENCE [LARGE SCALE GENOMIC DNA]</scope>
    <source>
        <strain evidence="14 15">M1-105</strain>
    </source>
</reference>
<evidence type="ECO:0000256" key="8">
    <source>
        <dbReference type="ARBA" id="ARBA00023033"/>
    </source>
</evidence>
<evidence type="ECO:0000313" key="15">
    <source>
        <dbReference type="Proteomes" id="UP001521116"/>
    </source>
</evidence>
<evidence type="ECO:0000256" key="7">
    <source>
        <dbReference type="ARBA" id="ARBA00023008"/>
    </source>
</evidence>
<gene>
    <name evidence="14" type="ORF">SLS56_010455</name>
</gene>
<evidence type="ECO:0000313" key="14">
    <source>
        <dbReference type="EMBL" id="KAL1618725.1"/>
    </source>
</evidence>
<dbReference type="Pfam" id="PF22810">
    <property type="entry name" value="LPMO_AA14"/>
    <property type="match status" value="2"/>
</dbReference>
<evidence type="ECO:0000256" key="4">
    <source>
        <dbReference type="ARBA" id="ARBA00022723"/>
    </source>
</evidence>
<evidence type="ECO:0000259" key="13">
    <source>
        <dbReference type="Pfam" id="PF02900"/>
    </source>
</evidence>
<feature type="signal peptide" evidence="12">
    <location>
        <begin position="1"/>
        <end position="17"/>
    </location>
</feature>
<dbReference type="Proteomes" id="UP001521116">
    <property type="component" value="Unassembled WGS sequence"/>
</dbReference>
<keyword evidence="5 12" id="KW-0732">Signal</keyword>
<keyword evidence="4" id="KW-0479">Metal-binding</keyword>
<dbReference type="InterPro" id="IPR054497">
    <property type="entry name" value="LPMO_AA14"/>
</dbReference>
<dbReference type="SUPFAM" id="SSF53213">
    <property type="entry name" value="LigB-like"/>
    <property type="match status" value="1"/>
</dbReference>
<evidence type="ECO:0000256" key="3">
    <source>
        <dbReference type="ARBA" id="ARBA00022525"/>
    </source>
</evidence>
<keyword evidence="9" id="KW-1015">Disulfide bond</keyword>
<comment type="cofactor">
    <cofactor evidence="1">
        <name>Cu(2+)</name>
        <dbReference type="ChEBI" id="CHEBI:29036"/>
    </cofactor>
</comment>
<feature type="chain" id="PRO_5046106566" description="Extradiol ring-cleavage dioxygenase class III enzyme subunit B domain-containing protein" evidence="12">
    <location>
        <begin position="18"/>
        <end position="597"/>
    </location>
</feature>
<evidence type="ECO:0000256" key="6">
    <source>
        <dbReference type="ARBA" id="ARBA00023002"/>
    </source>
</evidence>
<evidence type="ECO:0000256" key="12">
    <source>
        <dbReference type="SAM" id="SignalP"/>
    </source>
</evidence>
<comment type="subcellular location">
    <subcellularLocation>
        <location evidence="2">Secreted</location>
    </subcellularLocation>
</comment>
<comment type="similarity">
    <text evidence="11">Belongs to the polysaccharide monooxygenase AA14 family.</text>
</comment>
<comment type="caution">
    <text evidence="14">The sequence shown here is derived from an EMBL/GenBank/DDBJ whole genome shotgun (WGS) entry which is preliminary data.</text>
</comment>
<dbReference type="Gene3D" id="3.40.830.10">
    <property type="entry name" value="LigB-like"/>
    <property type="match status" value="1"/>
</dbReference>
<keyword evidence="8" id="KW-0503">Monooxygenase</keyword>
<keyword evidence="10" id="KW-0325">Glycoprotein</keyword>
<proteinExistence type="inferred from homology"/>
<evidence type="ECO:0000256" key="5">
    <source>
        <dbReference type="ARBA" id="ARBA00022729"/>
    </source>
</evidence>
<protein>
    <recommendedName>
        <fullName evidence="13">Extradiol ring-cleavage dioxygenase class III enzyme subunit B domain-containing protein</fullName>
    </recommendedName>
</protein>
<keyword evidence="7" id="KW-0186">Copper</keyword>
<keyword evidence="6" id="KW-0560">Oxidoreductase</keyword>
<organism evidence="14 15">
    <name type="scientific">Neofusicoccum ribis</name>
    <dbReference type="NCBI Taxonomy" id="45134"/>
    <lineage>
        <taxon>Eukaryota</taxon>
        <taxon>Fungi</taxon>
        <taxon>Dikarya</taxon>
        <taxon>Ascomycota</taxon>
        <taxon>Pezizomycotina</taxon>
        <taxon>Dothideomycetes</taxon>
        <taxon>Dothideomycetes incertae sedis</taxon>
        <taxon>Botryosphaeriales</taxon>
        <taxon>Botryosphaeriaceae</taxon>
        <taxon>Neofusicoccum</taxon>
    </lineage>
</organism>
<evidence type="ECO:0000256" key="10">
    <source>
        <dbReference type="ARBA" id="ARBA00023180"/>
    </source>
</evidence>
<name>A0ABR3SF02_9PEZI</name>
<keyword evidence="3" id="KW-0964">Secreted</keyword>
<sequence length="597" mass="65282">MKTSLVTLLAAAGLTRAHIAAWGPGMYCRNGTVDGVNDQDNSAPVPPLYNLPKSQWWFQADRGCSSFPPDDGDFLELPAGGSFTVELANNRAFTTLSWDGTRTSEWPDGADHPEDWNGGPEGEGCIPNGFMHTQNQSMAAGTAWAIAYESDLNAIAMEDLVVFSVLDQYMQGYKCQVTGATSTTPLSKAQPPVLCEDDSSKCVQGAKQMVAWNRELLIRKPVVGHTGHDICTNAFEYALEQDGNNVEVPNGKFPTYSEKCGWKVGAIGFPETASPDARARTEAATLALGQTLVDAAPDVIIAFLDDHFENFFRTNMPSIAVGVAAAHSGPADQLMEALRVPTKRVYAGNPAVAEHLLRSLVADGFDAARTGAAEFGQNLLMPWVLMQLDDRLPPGISVVPVFVNVFSPPLIRYARAYALGEAVRRAVDALPPACRVAFMCTGGLSHWPPYWSPAQAGEVPVDPFLAKMKEYQTFGPSVLKRYPRLFVELDEYEIEMAKKNEYPLNSKHPLINEDWDRKFLKHYCDGDSEWLRNLTYEEVEEEAGHGGHEVLNYVAVSGAMGGKKAKLLLYEPVLEWICGMAYVDFEVGKETNGTNGV</sequence>
<evidence type="ECO:0000256" key="11">
    <source>
        <dbReference type="ARBA" id="ARBA00046340"/>
    </source>
</evidence>
<evidence type="ECO:0000256" key="1">
    <source>
        <dbReference type="ARBA" id="ARBA00001973"/>
    </source>
</evidence>
<dbReference type="EMBL" id="JAJVDC020000203">
    <property type="protein sequence ID" value="KAL1618725.1"/>
    <property type="molecule type" value="Genomic_DNA"/>
</dbReference>
<evidence type="ECO:0000256" key="2">
    <source>
        <dbReference type="ARBA" id="ARBA00004613"/>
    </source>
</evidence>
<dbReference type="Pfam" id="PF02900">
    <property type="entry name" value="LigB"/>
    <property type="match status" value="1"/>
</dbReference>
<evidence type="ECO:0000256" key="9">
    <source>
        <dbReference type="ARBA" id="ARBA00023157"/>
    </source>
</evidence>
<feature type="domain" description="Extradiol ring-cleavage dioxygenase class III enzyme subunit B" evidence="13">
    <location>
        <begin position="288"/>
        <end position="576"/>
    </location>
</feature>
<keyword evidence="15" id="KW-1185">Reference proteome</keyword>